<reference evidence="2 3" key="1">
    <citation type="submission" date="2019-03" db="EMBL/GenBank/DDBJ databases">
        <title>Deep-cultivation of Planctomycetes and their phenomic and genomic characterization uncovers novel biology.</title>
        <authorList>
            <person name="Wiegand S."/>
            <person name="Jogler M."/>
            <person name="Boedeker C."/>
            <person name="Pinto D."/>
            <person name="Vollmers J."/>
            <person name="Rivas-Marin E."/>
            <person name="Kohn T."/>
            <person name="Peeters S.H."/>
            <person name="Heuer A."/>
            <person name="Rast P."/>
            <person name="Oberbeckmann S."/>
            <person name="Bunk B."/>
            <person name="Jeske O."/>
            <person name="Meyerdierks A."/>
            <person name="Storesund J.E."/>
            <person name="Kallscheuer N."/>
            <person name="Luecker S."/>
            <person name="Lage O.M."/>
            <person name="Pohl T."/>
            <person name="Merkel B.J."/>
            <person name="Hornburger P."/>
            <person name="Mueller R.-W."/>
            <person name="Bruemmer F."/>
            <person name="Labrenz M."/>
            <person name="Spormann A.M."/>
            <person name="Op den Camp H."/>
            <person name="Overmann J."/>
            <person name="Amann R."/>
            <person name="Jetten M.S.M."/>
            <person name="Mascher T."/>
            <person name="Medema M.H."/>
            <person name="Devos D.P."/>
            <person name="Kaster A.-K."/>
            <person name="Ovreas L."/>
            <person name="Rohde M."/>
            <person name="Galperin M.Y."/>
            <person name="Jogler C."/>
        </authorList>
    </citation>
    <scope>NUCLEOTIDE SEQUENCE [LARGE SCALE GENOMIC DNA]</scope>
    <source>
        <strain evidence="2 3">Enr17</strain>
    </source>
</reference>
<gene>
    <name evidence="2" type="ORF">Enr17x_27010</name>
</gene>
<dbReference type="KEGG" id="gfm:Enr17x_27010"/>
<dbReference type="AlphaFoldDB" id="A0A518ICA1"/>
<keyword evidence="1" id="KW-0732">Signal</keyword>
<dbReference type="EMBL" id="CP037452">
    <property type="protein sequence ID" value="QDV50659.1"/>
    <property type="molecule type" value="Genomic_DNA"/>
</dbReference>
<dbReference type="Proteomes" id="UP000318313">
    <property type="component" value="Chromosome"/>
</dbReference>
<keyword evidence="3" id="KW-1185">Reference proteome</keyword>
<organism evidence="2 3">
    <name type="scientific">Gimesia fumaroli</name>
    <dbReference type="NCBI Taxonomy" id="2527976"/>
    <lineage>
        <taxon>Bacteria</taxon>
        <taxon>Pseudomonadati</taxon>
        <taxon>Planctomycetota</taxon>
        <taxon>Planctomycetia</taxon>
        <taxon>Planctomycetales</taxon>
        <taxon>Planctomycetaceae</taxon>
        <taxon>Gimesia</taxon>
    </lineage>
</organism>
<protein>
    <submittedName>
        <fullName evidence="2">Uncharacterized protein</fullName>
    </submittedName>
</protein>
<feature type="signal peptide" evidence="1">
    <location>
        <begin position="1"/>
        <end position="26"/>
    </location>
</feature>
<name>A0A518ICA1_9PLAN</name>
<dbReference type="OrthoDB" id="284673at2"/>
<accession>A0A518ICA1</accession>
<proteinExistence type="predicted"/>
<evidence type="ECO:0000313" key="2">
    <source>
        <dbReference type="EMBL" id="QDV50659.1"/>
    </source>
</evidence>
<evidence type="ECO:0000313" key="3">
    <source>
        <dbReference type="Proteomes" id="UP000318313"/>
    </source>
</evidence>
<dbReference type="RefSeq" id="WP_145309317.1">
    <property type="nucleotide sequence ID" value="NZ_CP037452.1"/>
</dbReference>
<sequence precursor="true">MQRKSIKYRISHIVCFTILFLLTTFAAADQKSNKPREQVGTVLGRPVYRDEIRTESNLPLSGELHRLFSAPVLQKYQQTHQSKFALTRQETETAARYFTRNEKIRELYQNSAPRVRKKLEKIKQMLAAPDLKPEDKQKLLKRQAELQMDLEIPGSPFARFALKQWKFQKHLYDQYGGGRILWQQAGLEAFDAMHNWLKAQEKQGTFQITDPELRKAFYEYWTTHNHGAFLTDDPERIRKEFLEPEWALKPVTKKKPAEK</sequence>
<evidence type="ECO:0000256" key="1">
    <source>
        <dbReference type="SAM" id="SignalP"/>
    </source>
</evidence>
<feature type="chain" id="PRO_5022024086" evidence="1">
    <location>
        <begin position="27"/>
        <end position="259"/>
    </location>
</feature>